<dbReference type="SUPFAM" id="SSF51735">
    <property type="entry name" value="NAD(P)-binding Rossmann-fold domains"/>
    <property type="match status" value="1"/>
</dbReference>
<dbReference type="PRINTS" id="PR00080">
    <property type="entry name" value="SDRFAMILY"/>
</dbReference>
<evidence type="ECO:0000313" key="2">
    <source>
        <dbReference type="RefSeq" id="XP_028026786.1"/>
    </source>
</evidence>
<dbReference type="Gene3D" id="3.40.50.720">
    <property type="entry name" value="NAD(P)-binding Rossmann-like Domain"/>
    <property type="match status" value="1"/>
</dbReference>
<dbReference type="InterPro" id="IPR036291">
    <property type="entry name" value="NAD(P)-bd_dom_sf"/>
</dbReference>
<dbReference type="FunFam" id="3.40.50.720:FF:000084">
    <property type="entry name" value="Short-chain dehydrogenase reductase"/>
    <property type="match status" value="1"/>
</dbReference>
<keyword evidence="1" id="KW-1185">Reference proteome</keyword>
<dbReference type="AlphaFoldDB" id="A0A6J2JBJ8"/>
<dbReference type="PANTHER" id="PTHR43975:SF2">
    <property type="entry name" value="EG:BACR7A4.14 PROTEIN-RELATED"/>
    <property type="match status" value="1"/>
</dbReference>
<dbReference type="Pfam" id="PF13561">
    <property type="entry name" value="adh_short_C2"/>
    <property type="match status" value="1"/>
</dbReference>
<protein>
    <submittedName>
        <fullName evidence="2">Uncharacterized protein LOC114240445</fullName>
    </submittedName>
</protein>
<dbReference type="InterPro" id="IPR002347">
    <property type="entry name" value="SDR_fam"/>
</dbReference>
<dbReference type="KEGG" id="bman:114240445"/>
<dbReference type="GeneID" id="114240445"/>
<evidence type="ECO:0000313" key="1">
    <source>
        <dbReference type="Proteomes" id="UP000504629"/>
    </source>
</evidence>
<gene>
    <name evidence="2" type="primary">LOC114240445</name>
</gene>
<dbReference type="RefSeq" id="XP_028026786.1">
    <property type="nucleotide sequence ID" value="XM_028170985.1"/>
</dbReference>
<dbReference type="Proteomes" id="UP000504629">
    <property type="component" value="Unplaced"/>
</dbReference>
<name>A0A6J2JBJ8_BOMMA</name>
<accession>A0A6J2JBJ8</accession>
<dbReference type="PANTHER" id="PTHR43975">
    <property type="entry name" value="ZGC:101858"/>
    <property type="match status" value="1"/>
</dbReference>
<organism evidence="1 2">
    <name type="scientific">Bombyx mandarina</name>
    <name type="common">Wild silk moth</name>
    <name type="synonym">Wild silkworm</name>
    <dbReference type="NCBI Taxonomy" id="7092"/>
    <lineage>
        <taxon>Eukaryota</taxon>
        <taxon>Metazoa</taxon>
        <taxon>Ecdysozoa</taxon>
        <taxon>Arthropoda</taxon>
        <taxon>Hexapoda</taxon>
        <taxon>Insecta</taxon>
        <taxon>Pterygota</taxon>
        <taxon>Neoptera</taxon>
        <taxon>Endopterygota</taxon>
        <taxon>Lepidoptera</taxon>
        <taxon>Glossata</taxon>
        <taxon>Ditrysia</taxon>
        <taxon>Bombycoidea</taxon>
        <taxon>Bombycidae</taxon>
        <taxon>Bombycinae</taxon>
        <taxon>Bombyx</taxon>
    </lineage>
</organism>
<dbReference type="PRINTS" id="PR00081">
    <property type="entry name" value="GDHRDH"/>
</dbReference>
<reference evidence="2" key="1">
    <citation type="submission" date="2025-08" db="UniProtKB">
        <authorList>
            <consortium name="RefSeq"/>
        </authorList>
    </citation>
    <scope>IDENTIFICATION</scope>
    <source>
        <tissue evidence="2">Silk gland</tissue>
    </source>
</reference>
<proteinExistence type="predicted"/>
<dbReference type="OrthoDB" id="47007at2759"/>
<sequence>MSFYNKVVLITGASRGIGAATAILFAKEGADVVIVGRNEEKLKEVEEECSKLGKKPLIITTDLAKDDQAKGIVNKTIDAFGKLDILINNAGMLKKDDIKSESFVETFDEVMNTNLRASVLITNVAIPHLIKTRGNIINVSSVAADYVSITNFVTYKVSKAALNHFTRCIALELAPHGVRANTVSPGPVETDIFESAGIPEALQNYPGQLPLKKVGKKEEVADLILFLASEKAQSITGSNYITDNGLLLN</sequence>